<protein>
    <recommendedName>
        <fullName evidence="2">DUF7646 domain-containing protein</fullName>
    </recommendedName>
</protein>
<accession>A0A804PP67</accession>
<keyword evidence="4" id="KW-1185">Reference proteome</keyword>
<dbReference type="AlphaFoldDB" id="A0A804PP67"/>
<name>A0A804PP67_MAIZE</name>
<dbReference type="EnsemblPlants" id="Zm00001eb247970_T001">
    <property type="protein sequence ID" value="Zm00001eb247970_P001"/>
    <property type="gene ID" value="Zm00001eb247970"/>
</dbReference>
<feature type="domain" description="DUF7646" evidence="2">
    <location>
        <begin position="1"/>
        <end position="30"/>
    </location>
</feature>
<evidence type="ECO:0000259" key="2">
    <source>
        <dbReference type="Pfam" id="PF24657"/>
    </source>
</evidence>
<evidence type="ECO:0000313" key="4">
    <source>
        <dbReference type="Proteomes" id="UP000007305"/>
    </source>
</evidence>
<dbReference type="Pfam" id="PF24657">
    <property type="entry name" value="DUF7646"/>
    <property type="match status" value="1"/>
</dbReference>
<reference evidence="3" key="3">
    <citation type="submission" date="2021-05" db="UniProtKB">
        <authorList>
            <consortium name="EnsemblPlants"/>
        </authorList>
    </citation>
    <scope>IDENTIFICATION</scope>
    <source>
        <strain evidence="3">cv. B73</strain>
    </source>
</reference>
<reference evidence="3" key="2">
    <citation type="submission" date="2019-07" db="EMBL/GenBank/DDBJ databases">
        <authorList>
            <person name="Seetharam A."/>
            <person name="Woodhouse M."/>
            <person name="Cannon E."/>
        </authorList>
    </citation>
    <scope>NUCLEOTIDE SEQUENCE [LARGE SCALE GENOMIC DNA]</scope>
    <source>
        <strain evidence="3">cv. B73</strain>
    </source>
</reference>
<evidence type="ECO:0000313" key="3">
    <source>
        <dbReference type="EnsemblPlants" id="Zm00001eb254780_P001"/>
    </source>
</evidence>
<dbReference type="InterPro" id="IPR056063">
    <property type="entry name" value="DUF7646"/>
</dbReference>
<organism evidence="3 4">
    <name type="scientific">Zea mays</name>
    <name type="common">Maize</name>
    <dbReference type="NCBI Taxonomy" id="4577"/>
    <lineage>
        <taxon>Eukaryota</taxon>
        <taxon>Viridiplantae</taxon>
        <taxon>Streptophyta</taxon>
        <taxon>Embryophyta</taxon>
        <taxon>Tracheophyta</taxon>
        <taxon>Spermatophyta</taxon>
        <taxon>Magnoliopsida</taxon>
        <taxon>Liliopsida</taxon>
        <taxon>Poales</taxon>
        <taxon>Poaceae</taxon>
        <taxon>PACMAD clade</taxon>
        <taxon>Panicoideae</taxon>
        <taxon>Andropogonodae</taxon>
        <taxon>Andropogoneae</taxon>
        <taxon>Tripsacinae</taxon>
        <taxon>Zea</taxon>
    </lineage>
</organism>
<dbReference type="Gramene" id="Zm00001eb247970_T001">
    <property type="protein sequence ID" value="Zm00001eb247970_P001"/>
    <property type="gene ID" value="Zm00001eb247970"/>
</dbReference>
<evidence type="ECO:0000256" key="1">
    <source>
        <dbReference type="SAM" id="MobiDB-lite"/>
    </source>
</evidence>
<dbReference type="Gramene" id="Zm00001eb254780_T001">
    <property type="protein sequence ID" value="Zm00001eb254780_P001"/>
    <property type="gene ID" value="Zm00001eb254780"/>
</dbReference>
<proteinExistence type="predicted"/>
<sequence length="107" mass="12044">MLKKFNLTWEAEVPDKTSQYRIWTSKNFSLYKAGTALQNFEALSEDCDDCSDLWSLVSSKDLESPSSQGKLLLLEEENHDKPIGHHIQNNRDASAAVSQLVEEGTIT</sequence>
<dbReference type="EnsemblPlants" id="Zm00001eb254780_T001">
    <property type="protein sequence ID" value="Zm00001eb254780_P001"/>
    <property type="gene ID" value="Zm00001eb254780"/>
</dbReference>
<feature type="region of interest" description="Disordered" evidence="1">
    <location>
        <begin position="82"/>
        <end position="107"/>
    </location>
</feature>
<dbReference type="Proteomes" id="UP000007305">
    <property type="component" value="Chromosome 5"/>
</dbReference>
<reference evidence="4" key="1">
    <citation type="journal article" date="2009" name="Science">
        <title>The B73 maize genome: complexity, diversity, and dynamics.</title>
        <authorList>
            <person name="Schnable P.S."/>
            <person name="Ware D."/>
            <person name="Fulton R.S."/>
            <person name="Stein J.C."/>
            <person name="Wei F."/>
            <person name="Pasternak S."/>
            <person name="Liang C."/>
            <person name="Zhang J."/>
            <person name="Fulton L."/>
            <person name="Graves T.A."/>
            <person name="Minx P."/>
            <person name="Reily A.D."/>
            <person name="Courtney L."/>
            <person name="Kruchowski S.S."/>
            <person name="Tomlinson C."/>
            <person name="Strong C."/>
            <person name="Delehaunty K."/>
            <person name="Fronick C."/>
            <person name="Courtney B."/>
            <person name="Rock S.M."/>
            <person name="Belter E."/>
            <person name="Du F."/>
            <person name="Kim K."/>
            <person name="Abbott R.M."/>
            <person name="Cotton M."/>
            <person name="Levy A."/>
            <person name="Marchetto P."/>
            <person name="Ochoa K."/>
            <person name="Jackson S.M."/>
            <person name="Gillam B."/>
            <person name="Chen W."/>
            <person name="Yan L."/>
            <person name="Higginbotham J."/>
            <person name="Cardenas M."/>
            <person name="Waligorski J."/>
            <person name="Applebaum E."/>
            <person name="Phelps L."/>
            <person name="Falcone J."/>
            <person name="Kanchi K."/>
            <person name="Thane T."/>
            <person name="Scimone A."/>
            <person name="Thane N."/>
            <person name="Henke J."/>
            <person name="Wang T."/>
            <person name="Ruppert J."/>
            <person name="Shah N."/>
            <person name="Rotter K."/>
            <person name="Hodges J."/>
            <person name="Ingenthron E."/>
            <person name="Cordes M."/>
            <person name="Kohlberg S."/>
            <person name="Sgro J."/>
            <person name="Delgado B."/>
            <person name="Mead K."/>
            <person name="Chinwalla A."/>
            <person name="Leonard S."/>
            <person name="Crouse K."/>
            <person name="Collura K."/>
            <person name="Kudrna D."/>
            <person name="Currie J."/>
            <person name="He R."/>
            <person name="Angelova A."/>
            <person name="Rajasekar S."/>
            <person name="Mueller T."/>
            <person name="Lomeli R."/>
            <person name="Scara G."/>
            <person name="Ko A."/>
            <person name="Delaney K."/>
            <person name="Wissotski M."/>
            <person name="Lopez G."/>
            <person name="Campos D."/>
            <person name="Braidotti M."/>
            <person name="Ashley E."/>
            <person name="Golser W."/>
            <person name="Kim H."/>
            <person name="Lee S."/>
            <person name="Lin J."/>
            <person name="Dujmic Z."/>
            <person name="Kim W."/>
            <person name="Talag J."/>
            <person name="Zuccolo A."/>
            <person name="Fan C."/>
            <person name="Sebastian A."/>
            <person name="Kramer M."/>
            <person name="Spiegel L."/>
            <person name="Nascimento L."/>
            <person name="Zutavern T."/>
            <person name="Miller B."/>
            <person name="Ambroise C."/>
            <person name="Muller S."/>
            <person name="Spooner W."/>
            <person name="Narechania A."/>
            <person name="Ren L."/>
            <person name="Wei S."/>
            <person name="Kumari S."/>
            <person name="Faga B."/>
            <person name="Levy M.J."/>
            <person name="McMahan L."/>
            <person name="Van Buren P."/>
            <person name="Vaughn M.W."/>
            <person name="Ying K."/>
            <person name="Yeh C.-T."/>
            <person name="Emrich S.J."/>
            <person name="Jia Y."/>
            <person name="Kalyanaraman A."/>
            <person name="Hsia A.-P."/>
            <person name="Barbazuk W.B."/>
            <person name="Baucom R.S."/>
            <person name="Brutnell T.P."/>
            <person name="Carpita N.C."/>
            <person name="Chaparro C."/>
            <person name="Chia J.-M."/>
            <person name="Deragon J.-M."/>
            <person name="Estill J.C."/>
            <person name="Fu Y."/>
            <person name="Jeddeloh J.A."/>
            <person name="Han Y."/>
            <person name="Lee H."/>
            <person name="Li P."/>
            <person name="Lisch D.R."/>
            <person name="Liu S."/>
            <person name="Liu Z."/>
            <person name="Nagel D.H."/>
            <person name="McCann M.C."/>
            <person name="SanMiguel P."/>
            <person name="Myers A.M."/>
            <person name="Nettleton D."/>
            <person name="Nguyen J."/>
            <person name="Penning B.W."/>
            <person name="Ponnala L."/>
            <person name="Schneider K.L."/>
            <person name="Schwartz D.C."/>
            <person name="Sharma A."/>
            <person name="Soderlund C."/>
            <person name="Springer N.M."/>
            <person name="Sun Q."/>
            <person name="Wang H."/>
            <person name="Waterman M."/>
            <person name="Westerman R."/>
            <person name="Wolfgruber T.K."/>
            <person name="Yang L."/>
            <person name="Yu Y."/>
            <person name="Zhang L."/>
            <person name="Zhou S."/>
            <person name="Zhu Q."/>
            <person name="Bennetzen J.L."/>
            <person name="Dawe R.K."/>
            <person name="Jiang J."/>
            <person name="Jiang N."/>
            <person name="Presting G.G."/>
            <person name="Wessler S.R."/>
            <person name="Aluru S."/>
            <person name="Martienssen R.A."/>
            <person name="Clifton S.W."/>
            <person name="McCombie W.R."/>
            <person name="Wing R.A."/>
            <person name="Wilson R.K."/>
        </authorList>
    </citation>
    <scope>NUCLEOTIDE SEQUENCE [LARGE SCALE GENOMIC DNA]</scope>
    <source>
        <strain evidence="4">cv. B73</strain>
    </source>
</reference>